<dbReference type="KEGG" id="sclo:SCLO_1029580"/>
<keyword evidence="1" id="KW-0732">Signal</keyword>
<name>A0A1E1F651_9SPHN</name>
<evidence type="ECO:0008006" key="4">
    <source>
        <dbReference type="Google" id="ProtNLM"/>
    </source>
</evidence>
<evidence type="ECO:0000313" key="3">
    <source>
        <dbReference type="Proteomes" id="UP000218272"/>
    </source>
</evidence>
<feature type="signal peptide" evidence="1">
    <location>
        <begin position="1"/>
        <end position="23"/>
    </location>
</feature>
<dbReference type="AlphaFoldDB" id="A0A1E1F651"/>
<gene>
    <name evidence="2" type="ORF">SCLO_1029580</name>
</gene>
<organism evidence="2 3">
    <name type="scientific">Sphingobium cloacae</name>
    <dbReference type="NCBI Taxonomy" id="120107"/>
    <lineage>
        <taxon>Bacteria</taxon>
        <taxon>Pseudomonadati</taxon>
        <taxon>Pseudomonadota</taxon>
        <taxon>Alphaproteobacteria</taxon>
        <taxon>Sphingomonadales</taxon>
        <taxon>Sphingomonadaceae</taxon>
        <taxon>Sphingobium</taxon>
    </lineage>
</organism>
<proteinExistence type="predicted"/>
<dbReference type="RefSeq" id="WP_066518078.1">
    <property type="nucleotide sequence ID" value="NZ_AP017655.1"/>
</dbReference>
<dbReference type="Proteomes" id="UP000218272">
    <property type="component" value="Chromosome SCLO_1"/>
</dbReference>
<feature type="chain" id="PRO_5009112652" description="Nuclear transport factor 2 family protein" evidence="1">
    <location>
        <begin position="24"/>
        <end position="144"/>
    </location>
</feature>
<evidence type="ECO:0000313" key="2">
    <source>
        <dbReference type="EMBL" id="BAV65998.1"/>
    </source>
</evidence>
<evidence type="ECO:0000256" key="1">
    <source>
        <dbReference type="SAM" id="SignalP"/>
    </source>
</evidence>
<dbReference type="OrthoDB" id="7595564at2"/>
<sequence length="144" mass="15691">MSVRFLSSGAALLLALSPMPAHAAACSSLPAEAGAQVDGFFAKLKADRAEAALDGILQTSPLWNNRAGAKEQLLAQMQAALKVYGAVTGVECVSEDSQGTMIVRQYWLAQHKDMVTRWEFDFMRAANGWQIGYFGFSDQLPTWF</sequence>
<protein>
    <recommendedName>
        <fullName evidence="4">Nuclear transport factor 2 family protein</fullName>
    </recommendedName>
</protein>
<accession>A0A1E1F651</accession>
<reference evidence="2 3" key="1">
    <citation type="submission" date="2016-10" db="EMBL/GenBank/DDBJ databases">
        <title>Complete Genome Sequence of the Nonylphenol-Degrading Bacterium Sphingobium cloacae JCM 10874T.</title>
        <authorList>
            <person name="Ootsuka M."/>
            <person name="Nishizawa T."/>
            <person name="Ohta H."/>
        </authorList>
    </citation>
    <scope>NUCLEOTIDE SEQUENCE [LARGE SCALE GENOMIC DNA]</scope>
    <source>
        <strain evidence="2 3">JCM 10874</strain>
    </source>
</reference>
<keyword evidence="3" id="KW-1185">Reference proteome</keyword>
<dbReference type="EMBL" id="AP017655">
    <property type="protein sequence ID" value="BAV65998.1"/>
    <property type="molecule type" value="Genomic_DNA"/>
</dbReference>